<dbReference type="Proteomes" id="UP000027265">
    <property type="component" value="Unassembled WGS sequence"/>
</dbReference>
<keyword evidence="3" id="KW-1185">Reference proteome</keyword>
<feature type="compositionally biased region" description="Polar residues" evidence="1">
    <location>
        <begin position="17"/>
        <end position="27"/>
    </location>
</feature>
<dbReference type="HOGENOM" id="CLU_1586722_0_0_1"/>
<evidence type="ECO:0000256" key="1">
    <source>
        <dbReference type="SAM" id="MobiDB-lite"/>
    </source>
</evidence>
<accession>A0A067PGP5</accession>
<sequence length="168" mass="18274">MRQTQQHHGRDTPCPSPTLQTQSAHSESSPEHETSVDGQDHGGLQIGSNHDESDSETVVGDDAETGSGCPSKCQRAVMDQLDPALLVATGPIKDCLGEFSSVLNHAKAESTQHKEHQTAQGLELQQEAIQLQKEQLKVDREHNRLLGQIVERLVVSPDSKENNPVESS</sequence>
<dbReference type="EMBL" id="KL197736">
    <property type="protein sequence ID" value="KDQ52990.1"/>
    <property type="molecule type" value="Genomic_DNA"/>
</dbReference>
<organism evidence="2 3">
    <name type="scientific">Jaapia argillacea MUCL 33604</name>
    <dbReference type="NCBI Taxonomy" id="933084"/>
    <lineage>
        <taxon>Eukaryota</taxon>
        <taxon>Fungi</taxon>
        <taxon>Dikarya</taxon>
        <taxon>Basidiomycota</taxon>
        <taxon>Agaricomycotina</taxon>
        <taxon>Agaricomycetes</taxon>
        <taxon>Agaricomycetidae</taxon>
        <taxon>Jaapiales</taxon>
        <taxon>Jaapiaceae</taxon>
        <taxon>Jaapia</taxon>
    </lineage>
</organism>
<feature type="region of interest" description="Disordered" evidence="1">
    <location>
        <begin position="1"/>
        <end position="71"/>
    </location>
</feature>
<evidence type="ECO:0000313" key="2">
    <source>
        <dbReference type="EMBL" id="KDQ52990.1"/>
    </source>
</evidence>
<protein>
    <submittedName>
        <fullName evidence="2">Uncharacterized protein</fullName>
    </submittedName>
</protein>
<feature type="compositionally biased region" description="Acidic residues" evidence="1">
    <location>
        <begin position="53"/>
        <end position="64"/>
    </location>
</feature>
<evidence type="ECO:0000313" key="3">
    <source>
        <dbReference type="Proteomes" id="UP000027265"/>
    </source>
</evidence>
<dbReference type="InParanoid" id="A0A067PGP5"/>
<reference evidence="3" key="1">
    <citation type="journal article" date="2014" name="Proc. Natl. Acad. Sci. U.S.A.">
        <title>Extensive sampling of basidiomycete genomes demonstrates inadequacy of the white-rot/brown-rot paradigm for wood decay fungi.</title>
        <authorList>
            <person name="Riley R."/>
            <person name="Salamov A.A."/>
            <person name="Brown D.W."/>
            <person name="Nagy L.G."/>
            <person name="Floudas D."/>
            <person name="Held B.W."/>
            <person name="Levasseur A."/>
            <person name="Lombard V."/>
            <person name="Morin E."/>
            <person name="Otillar R."/>
            <person name="Lindquist E.A."/>
            <person name="Sun H."/>
            <person name="LaButti K.M."/>
            <person name="Schmutz J."/>
            <person name="Jabbour D."/>
            <person name="Luo H."/>
            <person name="Baker S.E."/>
            <person name="Pisabarro A.G."/>
            <person name="Walton J.D."/>
            <person name="Blanchette R.A."/>
            <person name="Henrissat B."/>
            <person name="Martin F."/>
            <person name="Cullen D."/>
            <person name="Hibbett D.S."/>
            <person name="Grigoriev I.V."/>
        </authorList>
    </citation>
    <scope>NUCLEOTIDE SEQUENCE [LARGE SCALE GENOMIC DNA]</scope>
    <source>
        <strain evidence="3">MUCL 33604</strain>
    </source>
</reference>
<dbReference type="AlphaFoldDB" id="A0A067PGP5"/>
<proteinExistence type="predicted"/>
<feature type="compositionally biased region" description="Basic and acidic residues" evidence="1">
    <location>
        <begin position="28"/>
        <end position="40"/>
    </location>
</feature>
<gene>
    <name evidence="2" type="ORF">JAAARDRAFT_197777</name>
</gene>
<name>A0A067PGP5_9AGAM</name>